<protein>
    <submittedName>
        <fullName evidence="1">Uncharacterized protein</fullName>
    </submittedName>
</protein>
<dbReference type="Proteomes" id="UP001056120">
    <property type="component" value="Linkage Group LG24"/>
</dbReference>
<gene>
    <name evidence="1" type="ORF">L1987_71613</name>
</gene>
<sequence>MMVKWGVSRRRNKLWGSIRRHQGTFRIPAKLKRWSRPCMGMGSPNIDIAGPHSDNNRIFHFLSKKGSNSLGQKEILSPTFDDIANKLRASAGPISRKRPRLKDVADDPLSLERIIGEINPIPRGPQRTTMGKQVGLDHSNSMNLEDVAPTEGTNNPDHIDQEVKDTIRMGKELGLDLKNEEDMVRATIIGELEEAVAQ</sequence>
<evidence type="ECO:0000313" key="2">
    <source>
        <dbReference type="Proteomes" id="UP001056120"/>
    </source>
</evidence>
<organism evidence="1 2">
    <name type="scientific">Smallanthus sonchifolius</name>
    <dbReference type="NCBI Taxonomy" id="185202"/>
    <lineage>
        <taxon>Eukaryota</taxon>
        <taxon>Viridiplantae</taxon>
        <taxon>Streptophyta</taxon>
        <taxon>Embryophyta</taxon>
        <taxon>Tracheophyta</taxon>
        <taxon>Spermatophyta</taxon>
        <taxon>Magnoliopsida</taxon>
        <taxon>eudicotyledons</taxon>
        <taxon>Gunneridae</taxon>
        <taxon>Pentapetalae</taxon>
        <taxon>asterids</taxon>
        <taxon>campanulids</taxon>
        <taxon>Asterales</taxon>
        <taxon>Asteraceae</taxon>
        <taxon>Asteroideae</taxon>
        <taxon>Heliantheae alliance</taxon>
        <taxon>Millerieae</taxon>
        <taxon>Smallanthus</taxon>
    </lineage>
</organism>
<reference evidence="2" key="1">
    <citation type="journal article" date="2022" name="Mol. Ecol. Resour.">
        <title>The genomes of chicory, endive, great burdock and yacon provide insights into Asteraceae palaeo-polyploidization history and plant inulin production.</title>
        <authorList>
            <person name="Fan W."/>
            <person name="Wang S."/>
            <person name="Wang H."/>
            <person name="Wang A."/>
            <person name="Jiang F."/>
            <person name="Liu H."/>
            <person name="Zhao H."/>
            <person name="Xu D."/>
            <person name="Zhang Y."/>
        </authorList>
    </citation>
    <scope>NUCLEOTIDE SEQUENCE [LARGE SCALE GENOMIC DNA]</scope>
    <source>
        <strain evidence="2">cv. Yunnan</strain>
    </source>
</reference>
<name>A0ACB9AUJ7_9ASTR</name>
<comment type="caution">
    <text evidence="1">The sequence shown here is derived from an EMBL/GenBank/DDBJ whole genome shotgun (WGS) entry which is preliminary data.</text>
</comment>
<reference evidence="1 2" key="2">
    <citation type="journal article" date="2022" name="Mol. Ecol. Resour.">
        <title>The genomes of chicory, endive, great burdock and yacon provide insights into Asteraceae paleo-polyploidization history and plant inulin production.</title>
        <authorList>
            <person name="Fan W."/>
            <person name="Wang S."/>
            <person name="Wang H."/>
            <person name="Wang A."/>
            <person name="Jiang F."/>
            <person name="Liu H."/>
            <person name="Zhao H."/>
            <person name="Xu D."/>
            <person name="Zhang Y."/>
        </authorList>
    </citation>
    <scope>NUCLEOTIDE SEQUENCE [LARGE SCALE GENOMIC DNA]</scope>
    <source>
        <strain evidence="2">cv. Yunnan</strain>
        <tissue evidence="1">Leaves</tissue>
    </source>
</reference>
<dbReference type="EMBL" id="CM042041">
    <property type="protein sequence ID" value="KAI3713043.1"/>
    <property type="molecule type" value="Genomic_DNA"/>
</dbReference>
<evidence type="ECO:0000313" key="1">
    <source>
        <dbReference type="EMBL" id="KAI3713043.1"/>
    </source>
</evidence>
<keyword evidence="2" id="KW-1185">Reference proteome</keyword>
<accession>A0ACB9AUJ7</accession>
<proteinExistence type="predicted"/>